<dbReference type="EC" id="2.7.1.144" evidence="6"/>
<dbReference type="InterPro" id="IPR011611">
    <property type="entry name" value="PfkB_dom"/>
</dbReference>
<dbReference type="RefSeq" id="WP_379542360.1">
    <property type="nucleotide sequence ID" value="NZ_JBHSFT010000012.1"/>
</dbReference>
<keyword evidence="9" id="KW-1185">Reference proteome</keyword>
<keyword evidence="4" id="KW-0418">Kinase</keyword>
<reference evidence="9" key="1">
    <citation type="journal article" date="2019" name="Int. J. Syst. Evol. Microbiol.">
        <title>The Global Catalogue of Microorganisms (GCM) 10K type strain sequencing project: providing services to taxonomists for standard genome sequencing and annotation.</title>
        <authorList>
            <consortium name="The Broad Institute Genomics Platform"/>
            <consortium name="The Broad Institute Genome Sequencing Center for Infectious Disease"/>
            <person name="Wu L."/>
            <person name="Ma J."/>
        </authorList>
    </citation>
    <scope>NUCLEOTIDE SEQUENCE [LARGE SCALE GENOMIC DNA]</scope>
    <source>
        <strain evidence="9">CCUG 37257</strain>
    </source>
</reference>
<accession>A0ABV9JX91</accession>
<evidence type="ECO:0000256" key="3">
    <source>
        <dbReference type="ARBA" id="ARBA00022741"/>
    </source>
</evidence>
<evidence type="ECO:0000259" key="7">
    <source>
        <dbReference type="Pfam" id="PF00294"/>
    </source>
</evidence>
<keyword evidence="6" id="KW-0423">Lactose metabolism</keyword>
<evidence type="ECO:0000313" key="8">
    <source>
        <dbReference type="EMBL" id="MFC4662266.1"/>
    </source>
</evidence>
<sequence length="308" mass="33903">MLHVVCPNPALDRTIFLEKFDVNGVSRSHQAKELLGGKGFNVIRSFSFQNPNSAFTAYAFLGGYIGKHLQSLANDQHISTTVTPIKENTRICSIIVDNEKGHAHLINEKGPVISTSEKQAFEDTLLDSVKPEDYVVFSGSLPDGLPSSFYRDLIISLQDKGAKCVIDSSGEALSKSIEAKPWLLKVNESEYLELKNKTAETTEEIITLLKNDTALENIIITLGGDGSIAKIHRKCYRITLPNITAKNATASGDIFLGKLLEAFQSNKVIQTALIEASSFAASNCLYWYPHIDINDVNAIKEQITLEEL</sequence>
<evidence type="ECO:0000256" key="5">
    <source>
        <dbReference type="ARBA" id="ARBA00022840"/>
    </source>
</evidence>
<protein>
    <recommendedName>
        <fullName evidence="6">Tagatose-6-phosphate kinase</fullName>
        <ecNumber evidence="6">2.7.1.144</ecNumber>
    </recommendedName>
</protein>
<dbReference type="SUPFAM" id="SSF53613">
    <property type="entry name" value="Ribokinase-like"/>
    <property type="match status" value="1"/>
</dbReference>
<dbReference type="InterPro" id="IPR017583">
    <property type="entry name" value="Tagatose/fructose_Pkinase"/>
</dbReference>
<dbReference type="PANTHER" id="PTHR46566:SF2">
    <property type="entry name" value="ATP-DEPENDENT 6-PHOSPHOFRUCTOKINASE ISOZYME 2"/>
    <property type="match status" value="1"/>
</dbReference>
<comment type="caution">
    <text evidence="8">The sequence shown here is derived from an EMBL/GenBank/DDBJ whole genome shotgun (WGS) entry which is preliminary data.</text>
</comment>
<evidence type="ECO:0000256" key="4">
    <source>
        <dbReference type="ARBA" id="ARBA00022777"/>
    </source>
</evidence>
<gene>
    <name evidence="8" type="ORF">ACFO3P_08650</name>
</gene>
<comment type="similarity">
    <text evidence="1">Belongs to the carbohydrate kinase pfkB family.</text>
</comment>
<feature type="domain" description="Carbohydrate kinase PfkB" evidence="7">
    <location>
        <begin position="16"/>
        <end position="283"/>
    </location>
</feature>
<comment type="similarity">
    <text evidence="6">Belongs to the carbohydrate kinase PfkB family. LacC subfamily.</text>
</comment>
<evidence type="ECO:0000256" key="1">
    <source>
        <dbReference type="ARBA" id="ARBA00005380"/>
    </source>
</evidence>
<keyword evidence="3 6" id="KW-0547">Nucleotide-binding</keyword>
<organism evidence="8 9">
    <name type="scientific">Oceanobacillus aidingensis</name>
    <dbReference type="NCBI Taxonomy" id="645964"/>
    <lineage>
        <taxon>Bacteria</taxon>
        <taxon>Bacillati</taxon>
        <taxon>Bacillota</taxon>
        <taxon>Bacilli</taxon>
        <taxon>Bacillales</taxon>
        <taxon>Bacillaceae</taxon>
        <taxon>Oceanobacillus</taxon>
    </lineage>
</organism>
<dbReference type="Pfam" id="PF00294">
    <property type="entry name" value="PfkB"/>
    <property type="match status" value="1"/>
</dbReference>
<dbReference type="PIRSF" id="PIRSF000535">
    <property type="entry name" value="1PFK/6PFK/LacC"/>
    <property type="match status" value="1"/>
</dbReference>
<proteinExistence type="inferred from homology"/>
<dbReference type="Gene3D" id="3.40.1190.20">
    <property type="match status" value="1"/>
</dbReference>
<keyword evidence="2 6" id="KW-0808">Transferase</keyword>
<evidence type="ECO:0000256" key="2">
    <source>
        <dbReference type="ARBA" id="ARBA00022679"/>
    </source>
</evidence>
<evidence type="ECO:0000313" key="9">
    <source>
        <dbReference type="Proteomes" id="UP001595988"/>
    </source>
</evidence>
<dbReference type="PANTHER" id="PTHR46566">
    <property type="entry name" value="1-PHOSPHOFRUCTOKINASE-RELATED"/>
    <property type="match status" value="1"/>
</dbReference>
<keyword evidence="5 6" id="KW-0067">ATP-binding</keyword>
<evidence type="ECO:0000256" key="6">
    <source>
        <dbReference type="PIRNR" id="PIRNR000535"/>
    </source>
</evidence>
<dbReference type="EMBL" id="JBHSFT010000012">
    <property type="protein sequence ID" value="MFC4662266.1"/>
    <property type="molecule type" value="Genomic_DNA"/>
</dbReference>
<dbReference type="Proteomes" id="UP001595988">
    <property type="component" value="Unassembled WGS sequence"/>
</dbReference>
<dbReference type="InterPro" id="IPR029056">
    <property type="entry name" value="Ribokinase-like"/>
</dbReference>
<comment type="pathway">
    <text evidence="6">Carbohydrate metabolism; D-tagatose 6-phosphate degradation; D-glyceraldehyde 3-phosphate and glycerone phosphate from D-tagatose 6-phosphate: step 1/2.</text>
</comment>
<name>A0ABV9JX91_9BACI</name>
<comment type="catalytic activity">
    <reaction evidence="6">
        <text>D-tagatofuranose 6-phosphate + ATP = D-tagatofuranose 1,6-bisphosphate + ADP + H(+)</text>
        <dbReference type="Rhea" id="RHEA:12420"/>
        <dbReference type="ChEBI" id="CHEBI:15378"/>
        <dbReference type="ChEBI" id="CHEBI:30616"/>
        <dbReference type="ChEBI" id="CHEBI:58694"/>
        <dbReference type="ChEBI" id="CHEBI:58695"/>
        <dbReference type="ChEBI" id="CHEBI:456216"/>
        <dbReference type="EC" id="2.7.1.144"/>
    </reaction>
</comment>